<evidence type="ECO:0000313" key="2">
    <source>
        <dbReference type="Proteomes" id="UP000199158"/>
    </source>
</evidence>
<name>A0A1H7YZ09_9FIRM</name>
<dbReference type="EMBL" id="FOCG01000001">
    <property type="protein sequence ID" value="SEM50469.1"/>
    <property type="molecule type" value="Genomic_DNA"/>
</dbReference>
<evidence type="ECO:0000313" key="1">
    <source>
        <dbReference type="EMBL" id="SEM50469.1"/>
    </source>
</evidence>
<protein>
    <submittedName>
        <fullName evidence="1">Uncharacterized protein</fullName>
    </submittedName>
</protein>
<sequence length="66" mass="7868">MYWVVKEKYVNDDYGIYESYGIKTEGYYIGDISTDFKSVEELAHLCNTYELSTMHLKDVVEDWLQK</sequence>
<reference evidence="1 2" key="1">
    <citation type="submission" date="2016-10" db="EMBL/GenBank/DDBJ databases">
        <authorList>
            <person name="de Groot N.N."/>
        </authorList>
    </citation>
    <scope>NUCLEOTIDE SEQUENCE [LARGE SCALE GENOMIC DNA]</scope>
    <source>
        <strain evidence="1 2">CGMCC 1.5070</strain>
    </source>
</reference>
<dbReference type="RefSeq" id="WP_092750939.1">
    <property type="nucleotide sequence ID" value="NZ_FOCG01000001.1"/>
</dbReference>
<accession>A0A1H7YZ09</accession>
<dbReference type="Pfam" id="PF20124">
    <property type="entry name" value="DUF6514"/>
    <property type="match status" value="1"/>
</dbReference>
<keyword evidence="2" id="KW-1185">Reference proteome</keyword>
<gene>
    <name evidence="1" type="ORF">SAMN05216180_0296</name>
</gene>
<dbReference type="Proteomes" id="UP000199158">
    <property type="component" value="Unassembled WGS sequence"/>
</dbReference>
<organism evidence="1 2">
    <name type="scientific">Hydrogenoanaerobacterium saccharovorans</name>
    <dbReference type="NCBI Taxonomy" id="474960"/>
    <lineage>
        <taxon>Bacteria</taxon>
        <taxon>Bacillati</taxon>
        <taxon>Bacillota</taxon>
        <taxon>Clostridia</taxon>
        <taxon>Eubacteriales</taxon>
        <taxon>Oscillospiraceae</taxon>
        <taxon>Hydrogenoanaerobacterium</taxon>
    </lineage>
</organism>
<dbReference type="InterPro" id="IPR017016">
    <property type="entry name" value="UCP033595"/>
</dbReference>
<proteinExistence type="predicted"/>
<dbReference type="AlphaFoldDB" id="A0A1H7YZ09"/>